<keyword evidence="7" id="KW-1185">Reference proteome</keyword>
<evidence type="ECO:0000256" key="3">
    <source>
        <dbReference type="PROSITE-ProRule" id="PRU00023"/>
    </source>
</evidence>
<evidence type="ECO:0000259" key="5">
    <source>
        <dbReference type="PROSITE" id="PS50188"/>
    </source>
</evidence>
<name>A0AAN6YN95_9PEZI</name>
<dbReference type="EMBL" id="MU865542">
    <property type="protein sequence ID" value="KAK4221488.1"/>
    <property type="molecule type" value="Genomic_DNA"/>
</dbReference>
<dbReference type="SMART" id="SM00449">
    <property type="entry name" value="SPRY"/>
    <property type="match status" value="1"/>
</dbReference>
<keyword evidence="2 3" id="KW-0040">ANK repeat</keyword>
<feature type="repeat" description="ANK" evidence="3">
    <location>
        <begin position="1283"/>
        <end position="1315"/>
    </location>
</feature>
<feature type="compositionally biased region" description="Basic and acidic residues" evidence="4">
    <location>
        <begin position="787"/>
        <end position="812"/>
    </location>
</feature>
<dbReference type="InterPro" id="IPR044736">
    <property type="entry name" value="Gid1/RanBPM/SPLA_SPRY"/>
</dbReference>
<gene>
    <name evidence="6" type="ORF">QBC38DRAFT_522124</name>
</gene>
<evidence type="ECO:0000256" key="4">
    <source>
        <dbReference type="SAM" id="MobiDB-lite"/>
    </source>
</evidence>
<evidence type="ECO:0000313" key="6">
    <source>
        <dbReference type="EMBL" id="KAK4221488.1"/>
    </source>
</evidence>
<dbReference type="PROSITE" id="PS50297">
    <property type="entry name" value="ANK_REP_REGION"/>
    <property type="match status" value="5"/>
</dbReference>
<reference evidence="6" key="1">
    <citation type="journal article" date="2023" name="Mol. Phylogenet. Evol.">
        <title>Genome-scale phylogeny and comparative genomics of the fungal order Sordariales.</title>
        <authorList>
            <person name="Hensen N."/>
            <person name="Bonometti L."/>
            <person name="Westerberg I."/>
            <person name="Brannstrom I.O."/>
            <person name="Guillou S."/>
            <person name="Cros-Aarteil S."/>
            <person name="Calhoun S."/>
            <person name="Haridas S."/>
            <person name="Kuo A."/>
            <person name="Mondo S."/>
            <person name="Pangilinan J."/>
            <person name="Riley R."/>
            <person name="LaButti K."/>
            <person name="Andreopoulos B."/>
            <person name="Lipzen A."/>
            <person name="Chen C."/>
            <person name="Yan M."/>
            <person name="Daum C."/>
            <person name="Ng V."/>
            <person name="Clum A."/>
            <person name="Steindorff A."/>
            <person name="Ohm R.A."/>
            <person name="Martin F."/>
            <person name="Silar P."/>
            <person name="Natvig D.O."/>
            <person name="Lalanne C."/>
            <person name="Gautier V."/>
            <person name="Ament-Velasquez S.L."/>
            <person name="Kruys A."/>
            <person name="Hutchinson M.I."/>
            <person name="Powell A.J."/>
            <person name="Barry K."/>
            <person name="Miller A.N."/>
            <person name="Grigoriev I.V."/>
            <person name="Debuchy R."/>
            <person name="Gladieux P."/>
            <person name="Hiltunen Thoren M."/>
            <person name="Johannesson H."/>
        </authorList>
    </citation>
    <scope>NUCLEOTIDE SEQUENCE</scope>
    <source>
        <strain evidence="6">CBS 990.96</strain>
    </source>
</reference>
<dbReference type="Proteomes" id="UP001301958">
    <property type="component" value="Unassembled WGS sequence"/>
</dbReference>
<feature type="repeat" description="ANK" evidence="3">
    <location>
        <begin position="1026"/>
        <end position="1059"/>
    </location>
</feature>
<protein>
    <submittedName>
        <fullName evidence="6">Ankyrin-3</fullName>
    </submittedName>
</protein>
<feature type="repeat" description="ANK" evidence="3">
    <location>
        <begin position="1131"/>
        <end position="1163"/>
    </location>
</feature>
<feature type="repeat" description="ANK" evidence="3">
    <location>
        <begin position="924"/>
        <end position="956"/>
    </location>
</feature>
<proteinExistence type="predicted"/>
<evidence type="ECO:0000313" key="7">
    <source>
        <dbReference type="Proteomes" id="UP001301958"/>
    </source>
</evidence>
<dbReference type="InterPro" id="IPR002110">
    <property type="entry name" value="Ankyrin_rpt"/>
</dbReference>
<feature type="repeat" description="ANK" evidence="3">
    <location>
        <begin position="956"/>
        <end position="989"/>
    </location>
</feature>
<dbReference type="Gene3D" id="3.40.50.300">
    <property type="entry name" value="P-loop containing nucleotide triphosphate hydrolases"/>
    <property type="match status" value="1"/>
</dbReference>
<accession>A0AAN6YN95</accession>
<dbReference type="InterPro" id="IPR003877">
    <property type="entry name" value="SPRY_dom"/>
</dbReference>
<dbReference type="PANTHER" id="PTHR24198">
    <property type="entry name" value="ANKYRIN REPEAT AND PROTEIN KINASE DOMAIN-CONTAINING PROTEIN"/>
    <property type="match status" value="1"/>
</dbReference>
<dbReference type="PROSITE" id="PS50088">
    <property type="entry name" value="ANK_REPEAT"/>
    <property type="match status" value="6"/>
</dbReference>
<dbReference type="Pfam" id="PF00622">
    <property type="entry name" value="SPRY"/>
    <property type="match status" value="1"/>
</dbReference>
<dbReference type="SUPFAM" id="SSF52540">
    <property type="entry name" value="P-loop containing nucleoside triphosphate hydrolases"/>
    <property type="match status" value="1"/>
</dbReference>
<organism evidence="6 7">
    <name type="scientific">Podospora fimiseda</name>
    <dbReference type="NCBI Taxonomy" id="252190"/>
    <lineage>
        <taxon>Eukaryota</taxon>
        <taxon>Fungi</taxon>
        <taxon>Dikarya</taxon>
        <taxon>Ascomycota</taxon>
        <taxon>Pezizomycotina</taxon>
        <taxon>Sordariomycetes</taxon>
        <taxon>Sordariomycetidae</taxon>
        <taxon>Sordariales</taxon>
        <taxon>Podosporaceae</taxon>
        <taxon>Podospora</taxon>
    </lineage>
</organism>
<dbReference type="SMART" id="SM00248">
    <property type="entry name" value="ANK"/>
    <property type="match status" value="12"/>
</dbReference>
<dbReference type="PROSITE" id="PS50188">
    <property type="entry name" value="B302_SPRY"/>
    <property type="match status" value="1"/>
</dbReference>
<dbReference type="Pfam" id="PF00023">
    <property type="entry name" value="Ank"/>
    <property type="match status" value="2"/>
</dbReference>
<dbReference type="SUPFAM" id="SSF48403">
    <property type="entry name" value="Ankyrin repeat"/>
    <property type="match status" value="1"/>
</dbReference>
<reference evidence="6" key="2">
    <citation type="submission" date="2023-05" db="EMBL/GenBank/DDBJ databases">
        <authorList>
            <consortium name="Lawrence Berkeley National Laboratory"/>
            <person name="Steindorff A."/>
            <person name="Hensen N."/>
            <person name="Bonometti L."/>
            <person name="Westerberg I."/>
            <person name="Brannstrom I.O."/>
            <person name="Guillou S."/>
            <person name="Cros-Aarteil S."/>
            <person name="Calhoun S."/>
            <person name="Haridas S."/>
            <person name="Kuo A."/>
            <person name="Mondo S."/>
            <person name="Pangilinan J."/>
            <person name="Riley R."/>
            <person name="Labutti K."/>
            <person name="Andreopoulos B."/>
            <person name="Lipzen A."/>
            <person name="Chen C."/>
            <person name="Yanf M."/>
            <person name="Daum C."/>
            <person name="Ng V."/>
            <person name="Clum A."/>
            <person name="Ohm R."/>
            <person name="Martin F."/>
            <person name="Silar P."/>
            <person name="Natvig D."/>
            <person name="Lalanne C."/>
            <person name="Gautier V."/>
            <person name="Ament-Velasquez S.L."/>
            <person name="Kruys A."/>
            <person name="Hutchinson M.I."/>
            <person name="Powell A.J."/>
            <person name="Barry K."/>
            <person name="Miller A.N."/>
            <person name="Grigoriev I.V."/>
            <person name="Debuchy R."/>
            <person name="Gladieux P."/>
            <person name="Thoren M.H."/>
            <person name="Johannesson H."/>
        </authorList>
    </citation>
    <scope>NUCLEOTIDE SEQUENCE</scope>
    <source>
        <strain evidence="6">CBS 990.96</strain>
    </source>
</reference>
<keyword evidence="1" id="KW-0677">Repeat</keyword>
<dbReference type="PANTHER" id="PTHR24198:SF165">
    <property type="entry name" value="ANKYRIN REPEAT-CONTAINING PROTEIN-RELATED"/>
    <property type="match status" value="1"/>
</dbReference>
<feature type="compositionally biased region" description="Acidic residues" evidence="4">
    <location>
        <begin position="817"/>
        <end position="827"/>
    </location>
</feature>
<dbReference type="CDD" id="cd12885">
    <property type="entry name" value="SPRY_RanBP_like"/>
    <property type="match status" value="1"/>
</dbReference>
<feature type="domain" description="B30.2/SPRY" evidence="5">
    <location>
        <begin position="1392"/>
        <end position="1610"/>
    </location>
</feature>
<dbReference type="SUPFAM" id="SSF49899">
    <property type="entry name" value="Concanavalin A-like lectins/glucanases"/>
    <property type="match status" value="1"/>
</dbReference>
<dbReference type="InterPro" id="IPR027417">
    <property type="entry name" value="P-loop_NTPase"/>
</dbReference>
<feature type="repeat" description="ANK" evidence="3">
    <location>
        <begin position="1164"/>
        <end position="1196"/>
    </location>
</feature>
<dbReference type="InterPro" id="IPR056884">
    <property type="entry name" value="NPHP3-like_N"/>
</dbReference>
<dbReference type="InterPro" id="IPR001870">
    <property type="entry name" value="B30.2/SPRY"/>
</dbReference>
<dbReference type="Gene3D" id="1.25.40.20">
    <property type="entry name" value="Ankyrin repeat-containing domain"/>
    <property type="match status" value="3"/>
</dbReference>
<evidence type="ECO:0000256" key="1">
    <source>
        <dbReference type="ARBA" id="ARBA00022737"/>
    </source>
</evidence>
<sequence length="1630" mass="179767">MAYQSLYDEALDRFKQEQAGSKHADLLKEFLKERATPEQTKEAAEALQKDSGKKYGSKKVNGVEIPETWIANIMKNIDNVIEAGDKLTEGAPESVGMAWFAIRLTLKAINSNYELYTCFGTGLSDISEIMIIITHYDRLYDERSKKNFKASPMVEKLFQDVVSVYVAVLDFSFAVKRHLTAGSLTRFKHGLKDFFGGSNKKFIEKLEVIASLKGKILEESQGAFQDKALTQLEGVSDALTGIKNSVREIQGFQEENKKLHSEQMAVLASLTSDLQDLRNSTKPKSRWDWAMHDYQRFGAALGPLKGSHKILEDLIDSIHPGTCEWTFEDEVFKRWDPVASRENLLCVTGEEGTGKSSVVASVSQRIALGDGTDRELLYVACGASPGGDSGQGGALEGGLNDPSRTADAICRTLLFELYRLAVKGGEKNVELLEACNAVFKKAAEKAQAAPLPSQDPKKLLPKFVDGITRLVSLLDKDIVLVVDDINKTSMDNKNQEELLQNLRTISKSETNRIQVLIGCSSSTLLAKDVEGSTGSICLDVTKGNRQDLEVVVGAALKEIPGLSAAEQEKAKVAIVDKAQGSFRYVFKSAIPFMSEPFQRPLSARLDALPGGLGDNYAEAIRKLSPNYIGLLRTALTRVLLAPDGRLSVREVMDAYQGTYNISEDAEKDDSAESSFPDPSRLEIQQLQDATESILRITRGDHKRGDLIVSAPDLELLSSFFVKSEEEVSEEETQEHICARCQAAHSKTASLFVDPKHAHLDIALSCLRHLNSPLFQQRAGLVPTAEDEGTKVEREPEHVGPTEEEKKEMEDRLANGLDGEESADEEDGIEHKTYDVDVDELLSMEKKSKPKLSVPARYELQEWPYHLRMAESLWSEDESQDSGTWAVLMTELDIFASGSHFSVWQAKYHEDRLHEVPGSFKIANGPHKPLHVAAYLGIEVWVQHLLDNGSDINELSHGYSPLHAAVANDQGLNMMKLLLDRGADVNAKDAVGRNALHTWLHFGLPSVEEVKMLLDHGIDATVCDDLQAMSPLHLYSARGESTEVFQILLDNGVDINTADPQYKFTPLIMLMMFREKLSPDLLRWFLDKGADPNAEDASSSRPLTIASAWGQAENLKILLDAGIDEIDDTDTDGSTALQNAVFFNRPEIVQLLLEAGADAEKLDTLNRTCLHTAVRRGNMDCTRILIEHGCNVNPKDKHGWTPFFCALLSKGEGTHQTANFILEALIAQGIPFPEINQPTRSIRTPLRQAATRGFSDIMEKLISLSTDGDDALSALAINTPDTKKRMTPLHRAARGGHLSCVQLLLSAGASPTLLDSQNKTPLIHAYEQWSISSSTEYESISSLLLNSSPAEAANDRELISVCASKASFSLLQKLYSLNADLTKPDKFGWTPLELVPTGSEAEQFLKGQETWGSKLLPSAWSTEFPGVSNMLRKSVDGETRICHTTGKKGWITADRGLPPRLGVYYFEVEVVEVLEEEKKKKKGSKTGVEMKLPPKMSIGFSTVPGTGLGNGEEGSSKVWCYYSSGKLSGSGTEEQEEGEEFWEYLRAYDVGDIVGCGVDLERKEVWVTRNGKKLDRVMKLGSEGGVKRLFPVVGLDGDEVCLETNFGRWAGGKEFLWKEESEAEGEGGKEE</sequence>
<dbReference type="Pfam" id="PF12796">
    <property type="entry name" value="Ank_2"/>
    <property type="match status" value="3"/>
</dbReference>
<comment type="caution">
    <text evidence="6">The sequence shown here is derived from an EMBL/GenBank/DDBJ whole genome shotgun (WGS) entry which is preliminary data.</text>
</comment>
<dbReference type="Pfam" id="PF24883">
    <property type="entry name" value="NPHP3_N"/>
    <property type="match status" value="1"/>
</dbReference>
<feature type="region of interest" description="Disordered" evidence="4">
    <location>
        <begin position="782"/>
        <end position="827"/>
    </location>
</feature>
<dbReference type="Gene3D" id="2.60.120.920">
    <property type="match status" value="1"/>
</dbReference>
<evidence type="ECO:0000256" key="2">
    <source>
        <dbReference type="ARBA" id="ARBA00023043"/>
    </source>
</evidence>
<dbReference type="InterPro" id="IPR013320">
    <property type="entry name" value="ConA-like_dom_sf"/>
</dbReference>
<dbReference type="InterPro" id="IPR036770">
    <property type="entry name" value="Ankyrin_rpt-contain_sf"/>
</dbReference>
<dbReference type="InterPro" id="IPR043136">
    <property type="entry name" value="B30.2/SPRY_sf"/>
</dbReference>